<gene>
    <name evidence="10" type="primary">pgk</name>
    <name evidence="12" type="ORF">J2S03_001517</name>
</gene>
<dbReference type="PANTHER" id="PTHR11406">
    <property type="entry name" value="PHOSPHOGLYCERATE KINASE"/>
    <property type="match status" value="1"/>
</dbReference>
<protein>
    <recommendedName>
        <fullName evidence="4 10">Phosphoglycerate kinase</fullName>
        <ecNumber evidence="3 10">2.7.2.3</ecNumber>
    </recommendedName>
</protein>
<dbReference type="Pfam" id="PF00162">
    <property type="entry name" value="PGK"/>
    <property type="match status" value="1"/>
</dbReference>
<feature type="binding site" evidence="10">
    <location>
        <begin position="21"/>
        <end position="23"/>
    </location>
    <ligand>
        <name>substrate</name>
    </ligand>
</feature>
<feature type="binding site" evidence="10">
    <location>
        <position position="152"/>
    </location>
    <ligand>
        <name>substrate</name>
    </ligand>
</feature>
<dbReference type="Proteomes" id="UP001232973">
    <property type="component" value="Unassembled WGS sequence"/>
</dbReference>
<evidence type="ECO:0000256" key="1">
    <source>
        <dbReference type="ARBA" id="ARBA00000642"/>
    </source>
</evidence>
<feature type="binding site" evidence="10">
    <location>
        <position position="36"/>
    </location>
    <ligand>
        <name>substrate</name>
    </ligand>
</feature>
<evidence type="ECO:0000256" key="11">
    <source>
        <dbReference type="RuleBase" id="RU000532"/>
    </source>
</evidence>
<dbReference type="HAMAP" id="MF_00145">
    <property type="entry name" value="Phosphoglyc_kinase"/>
    <property type="match status" value="1"/>
</dbReference>
<evidence type="ECO:0000256" key="3">
    <source>
        <dbReference type="ARBA" id="ARBA00013061"/>
    </source>
</evidence>
<feature type="binding site" evidence="10">
    <location>
        <position position="324"/>
    </location>
    <ligand>
        <name>ATP</name>
        <dbReference type="ChEBI" id="CHEBI:30616"/>
    </ligand>
</feature>
<evidence type="ECO:0000313" key="12">
    <source>
        <dbReference type="EMBL" id="MDQ0189672.1"/>
    </source>
</evidence>
<comment type="caution">
    <text evidence="12">The sequence shown here is derived from an EMBL/GenBank/DDBJ whole genome shotgun (WGS) entry which is preliminary data.</text>
</comment>
<evidence type="ECO:0000256" key="6">
    <source>
        <dbReference type="ARBA" id="ARBA00022741"/>
    </source>
</evidence>
<comment type="similarity">
    <text evidence="10 11">Belongs to the phosphoglycerate kinase family.</text>
</comment>
<sequence length="395" mass="41159">MNKRTVRDVDWTGKRALVRVDFNVPMEGAAITDDTRIRAALPTIRYLLDNGASVIVMSHLGRPKGTPNAKYSLRPVAAYLQHKLSGVTVHFAEDCVGPAALQAARALLPGEVLLLENLRFHAEEEKNDAAFARALAELGDIYVNDAFGTAHRAHASTAGIAAYLPAVAGFLMEKEISVMGQALADPTRPFAAVIGGAKVSDKINVLAHLASKVDALLIGGGMANTFLAAQGFAMGKSLVEADAIDTAKRFLDGVQASGCRVLLPVDLVVADAFSADAARQVCAVSEVPDGWMALDIGPKSLARYQAEIGNAKTVIWNGPMGVFELAPFAEGTFGVARALAKVDGVTIVGGGDSVSAVEQAGLASRMTHVSTGGGASLEFLEGKTLPGVAALSDKD</sequence>
<reference evidence="12 13" key="1">
    <citation type="submission" date="2023-07" db="EMBL/GenBank/DDBJ databases">
        <title>Genomic Encyclopedia of Type Strains, Phase IV (KMG-IV): sequencing the most valuable type-strain genomes for metagenomic binning, comparative biology and taxonomic classification.</title>
        <authorList>
            <person name="Goeker M."/>
        </authorList>
    </citation>
    <scope>NUCLEOTIDE SEQUENCE [LARGE SCALE GENOMIC DNA]</scope>
    <source>
        <strain evidence="12 13">DSM 4006</strain>
    </source>
</reference>
<comment type="pathway">
    <text evidence="2 10">Carbohydrate degradation; glycolysis; pyruvate from D-glyceraldehyde 3-phosphate: step 2/5.</text>
</comment>
<keyword evidence="9 10" id="KW-0324">Glycolysis</keyword>
<accession>A0ABT9XH93</accession>
<dbReference type="Gene3D" id="3.40.50.1260">
    <property type="entry name" value="Phosphoglycerate kinase, N-terminal domain"/>
    <property type="match status" value="2"/>
</dbReference>
<evidence type="ECO:0000256" key="7">
    <source>
        <dbReference type="ARBA" id="ARBA00022777"/>
    </source>
</evidence>
<dbReference type="CDD" id="cd00318">
    <property type="entry name" value="Phosphoglycerate_kinase"/>
    <property type="match status" value="1"/>
</dbReference>
<keyword evidence="5 10" id="KW-0808">Transferase</keyword>
<name>A0ABT9XH93_9BACL</name>
<comment type="catalytic activity">
    <reaction evidence="1 10 11">
        <text>(2R)-3-phosphoglycerate + ATP = (2R)-3-phospho-glyceroyl phosphate + ADP</text>
        <dbReference type="Rhea" id="RHEA:14801"/>
        <dbReference type="ChEBI" id="CHEBI:30616"/>
        <dbReference type="ChEBI" id="CHEBI:57604"/>
        <dbReference type="ChEBI" id="CHEBI:58272"/>
        <dbReference type="ChEBI" id="CHEBI:456216"/>
        <dbReference type="EC" id="2.7.2.3"/>
    </reaction>
</comment>
<evidence type="ECO:0000256" key="2">
    <source>
        <dbReference type="ARBA" id="ARBA00004838"/>
    </source>
</evidence>
<dbReference type="EMBL" id="JAUSTP010000009">
    <property type="protein sequence ID" value="MDQ0189672.1"/>
    <property type="molecule type" value="Genomic_DNA"/>
</dbReference>
<dbReference type="RefSeq" id="WP_274454602.1">
    <property type="nucleotide sequence ID" value="NZ_CP067097.1"/>
</dbReference>
<comment type="caution">
    <text evidence="10">Lacks conserved residue(s) required for the propagation of feature annotation.</text>
</comment>
<evidence type="ECO:0000256" key="10">
    <source>
        <dbReference type="HAMAP-Rule" id="MF_00145"/>
    </source>
</evidence>
<comment type="subunit">
    <text evidence="10">Monomer.</text>
</comment>
<keyword evidence="7 10" id="KW-0418">Kinase</keyword>
<evidence type="ECO:0000256" key="9">
    <source>
        <dbReference type="ARBA" id="ARBA00023152"/>
    </source>
</evidence>
<dbReference type="GO" id="GO:0004618">
    <property type="term" value="F:phosphoglycerate kinase activity"/>
    <property type="evidence" value="ECO:0007669"/>
    <property type="project" value="UniProtKB-EC"/>
</dbReference>
<proteinExistence type="inferred from homology"/>
<dbReference type="PANTHER" id="PTHR11406:SF23">
    <property type="entry name" value="PHOSPHOGLYCERATE KINASE 1, CHLOROPLASTIC-RELATED"/>
    <property type="match status" value="1"/>
</dbReference>
<evidence type="ECO:0000256" key="4">
    <source>
        <dbReference type="ARBA" id="ARBA00016471"/>
    </source>
</evidence>
<keyword evidence="10" id="KW-0963">Cytoplasm</keyword>
<comment type="subcellular location">
    <subcellularLocation>
        <location evidence="10">Cytoplasm</location>
    </subcellularLocation>
</comment>
<organism evidence="12 13">
    <name type="scientific">Alicyclobacillus cycloheptanicus</name>
    <dbReference type="NCBI Taxonomy" id="1457"/>
    <lineage>
        <taxon>Bacteria</taxon>
        <taxon>Bacillati</taxon>
        <taxon>Bacillota</taxon>
        <taxon>Bacilli</taxon>
        <taxon>Bacillales</taxon>
        <taxon>Alicyclobacillaceae</taxon>
        <taxon>Alicyclobacillus</taxon>
    </lineage>
</organism>
<dbReference type="InterPro" id="IPR036043">
    <property type="entry name" value="Phosphoglycerate_kinase_sf"/>
</dbReference>
<keyword evidence="13" id="KW-1185">Reference proteome</keyword>
<dbReference type="InterPro" id="IPR001576">
    <property type="entry name" value="Phosphoglycerate_kinase"/>
</dbReference>
<evidence type="ECO:0000256" key="5">
    <source>
        <dbReference type="ARBA" id="ARBA00022679"/>
    </source>
</evidence>
<feature type="binding site" evidence="10">
    <location>
        <begin position="59"/>
        <end position="62"/>
    </location>
    <ligand>
        <name>substrate</name>
    </ligand>
</feature>
<keyword evidence="8 10" id="KW-0067">ATP-binding</keyword>
<keyword evidence="6 10" id="KW-0547">Nucleotide-binding</keyword>
<dbReference type="PIRSF" id="PIRSF000724">
    <property type="entry name" value="Pgk"/>
    <property type="match status" value="1"/>
</dbReference>
<evidence type="ECO:0000313" key="13">
    <source>
        <dbReference type="Proteomes" id="UP001232973"/>
    </source>
</evidence>
<dbReference type="InterPro" id="IPR015824">
    <property type="entry name" value="Phosphoglycerate_kinase_N"/>
</dbReference>
<feature type="binding site" evidence="10">
    <location>
        <position position="202"/>
    </location>
    <ligand>
        <name>ATP</name>
        <dbReference type="ChEBI" id="CHEBI:30616"/>
    </ligand>
</feature>
<dbReference type="PRINTS" id="PR00477">
    <property type="entry name" value="PHGLYCKINASE"/>
</dbReference>
<feature type="binding site" evidence="10">
    <location>
        <begin position="350"/>
        <end position="353"/>
    </location>
    <ligand>
        <name>ATP</name>
        <dbReference type="ChEBI" id="CHEBI:30616"/>
    </ligand>
</feature>
<dbReference type="EC" id="2.7.2.3" evidence="3 10"/>
<feature type="binding site" evidence="10">
    <location>
        <position position="119"/>
    </location>
    <ligand>
        <name>substrate</name>
    </ligand>
</feature>
<evidence type="ECO:0000256" key="8">
    <source>
        <dbReference type="ARBA" id="ARBA00022840"/>
    </source>
</evidence>
<dbReference type="SUPFAM" id="SSF53748">
    <property type="entry name" value="Phosphoglycerate kinase"/>
    <property type="match status" value="1"/>
</dbReference>